<accession>A0A9Q3GSW6</accession>
<comment type="caution">
    <text evidence="1">The sequence shown here is derived from an EMBL/GenBank/DDBJ whole genome shotgun (WGS) entry which is preliminary data.</text>
</comment>
<gene>
    <name evidence="1" type="ORF">O181_017792</name>
</gene>
<dbReference type="OrthoDB" id="428549at2759"/>
<organism evidence="1 2">
    <name type="scientific">Austropuccinia psidii MF-1</name>
    <dbReference type="NCBI Taxonomy" id="1389203"/>
    <lineage>
        <taxon>Eukaryota</taxon>
        <taxon>Fungi</taxon>
        <taxon>Dikarya</taxon>
        <taxon>Basidiomycota</taxon>
        <taxon>Pucciniomycotina</taxon>
        <taxon>Pucciniomycetes</taxon>
        <taxon>Pucciniales</taxon>
        <taxon>Sphaerophragmiaceae</taxon>
        <taxon>Austropuccinia</taxon>
    </lineage>
</organism>
<keyword evidence="2" id="KW-1185">Reference proteome</keyword>
<protein>
    <recommendedName>
        <fullName evidence="3">Copia protein</fullName>
    </recommendedName>
</protein>
<evidence type="ECO:0008006" key="3">
    <source>
        <dbReference type="Google" id="ProtNLM"/>
    </source>
</evidence>
<sequence>MWSIWDYFFMQNFLSDFTGPFSIVNLKGDNTSSIKITNNCISNQRTQHLDQEFFITKQILHQKIAAITWVPTRDILVDAFAKPHRPTSHSISKQGLVHP</sequence>
<dbReference type="AlphaFoldDB" id="A0A9Q3GSW6"/>
<evidence type="ECO:0000313" key="1">
    <source>
        <dbReference type="EMBL" id="MBW0478077.1"/>
    </source>
</evidence>
<proteinExistence type="predicted"/>
<dbReference type="EMBL" id="AVOT02005046">
    <property type="protein sequence ID" value="MBW0478077.1"/>
    <property type="molecule type" value="Genomic_DNA"/>
</dbReference>
<evidence type="ECO:0000313" key="2">
    <source>
        <dbReference type="Proteomes" id="UP000765509"/>
    </source>
</evidence>
<dbReference type="Proteomes" id="UP000765509">
    <property type="component" value="Unassembled WGS sequence"/>
</dbReference>
<name>A0A9Q3GSW6_9BASI</name>
<reference evidence="1" key="1">
    <citation type="submission" date="2021-03" db="EMBL/GenBank/DDBJ databases">
        <title>Draft genome sequence of rust myrtle Austropuccinia psidii MF-1, a brazilian biotype.</title>
        <authorList>
            <person name="Quecine M.C."/>
            <person name="Pachon D.M.R."/>
            <person name="Bonatelli M.L."/>
            <person name="Correr F.H."/>
            <person name="Franceschini L.M."/>
            <person name="Leite T.F."/>
            <person name="Margarido G.R.A."/>
            <person name="Almeida C.A."/>
            <person name="Ferrarezi J.A."/>
            <person name="Labate C.A."/>
        </authorList>
    </citation>
    <scope>NUCLEOTIDE SEQUENCE</scope>
    <source>
        <strain evidence="1">MF-1</strain>
    </source>
</reference>